<comment type="caution">
    <text evidence="1">The sequence shown here is derived from an EMBL/GenBank/DDBJ whole genome shotgun (WGS) entry which is preliminary data.</text>
</comment>
<reference evidence="1" key="1">
    <citation type="submission" date="2020-04" db="EMBL/GenBank/DDBJ databases">
        <authorList>
            <person name="Alioto T."/>
            <person name="Alioto T."/>
            <person name="Gomez Garrido J."/>
        </authorList>
    </citation>
    <scope>NUCLEOTIDE SEQUENCE</scope>
    <source>
        <strain evidence="1">A484AB</strain>
    </source>
</reference>
<dbReference type="Proteomes" id="UP001152795">
    <property type="component" value="Unassembled WGS sequence"/>
</dbReference>
<dbReference type="EMBL" id="CACRXK020017877">
    <property type="protein sequence ID" value="CAB4031762.1"/>
    <property type="molecule type" value="Genomic_DNA"/>
</dbReference>
<accession>A0A6S7KZK5</accession>
<evidence type="ECO:0000313" key="2">
    <source>
        <dbReference type="Proteomes" id="UP001152795"/>
    </source>
</evidence>
<evidence type="ECO:0000313" key="1">
    <source>
        <dbReference type="EMBL" id="CAB4031762.1"/>
    </source>
</evidence>
<dbReference type="AlphaFoldDB" id="A0A6S7KZK5"/>
<proteinExistence type="predicted"/>
<keyword evidence="2" id="KW-1185">Reference proteome</keyword>
<organism evidence="1 2">
    <name type="scientific">Paramuricea clavata</name>
    <name type="common">Red gorgonian</name>
    <name type="synonym">Violescent sea-whip</name>
    <dbReference type="NCBI Taxonomy" id="317549"/>
    <lineage>
        <taxon>Eukaryota</taxon>
        <taxon>Metazoa</taxon>
        <taxon>Cnidaria</taxon>
        <taxon>Anthozoa</taxon>
        <taxon>Octocorallia</taxon>
        <taxon>Malacalcyonacea</taxon>
        <taxon>Plexauridae</taxon>
        <taxon>Paramuricea</taxon>
    </lineage>
</organism>
<protein>
    <submittedName>
        <fullName evidence="1">Uncharacterized protein</fullName>
    </submittedName>
</protein>
<gene>
    <name evidence="1" type="ORF">PACLA_8A045785</name>
</gene>
<name>A0A6S7KZK5_PARCT</name>
<sequence length="107" mass="12089">MSKINDKTDQIEGSHVAKDQEKSIPFVEIISTKCDKIAKAVDQLEDYSYQYNLKIVGIPQEQATETEEQTVNLCLNLFKTIGADDVISTDRPNAIICKFVRPLAREK</sequence>